<evidence type="ECO:0000256" key="5">
    <source>
        <dbReference type="ARBA" id="ARBA00023002"/>
    </source>
</evidence>
<dbReference type="GO" id="GO:0008198">
    <property type="term" value="F:ferrous iron binding"/>
    <property type="evidence" value="ECO:0007669"/>
    <property type="project" value="InterPro"/>
</dbReference>
<accession>A0A0K1XET2</accession>
<sequence>MFHTAATASVPSPMPRHYIPHGAGPCFFMDWQPADEWYALKDYLASVQQRLPRVPKAIVVISAHWLEAEFTVLTQAQPQLLFDYYGFPEATYQLTYPAANDLQLTDTIVQRIQGAGLRVNTDAERNYDHGVFIPLLLMFPEAQIPVVQISLRQDLDPAAHIQLGQALASLAEEDVFILGSGMSFHNMRGYGDPHYTAASQQFDQWLTDTLCLPVAERNAALANWQQAPAARLCHPVGAEEHLLPLMVVAGASGQPAQKAFSQLQLKTQISAFEFG</sequence>
<keyword evidence="5" id="KW-0560">Oxidoreductase</keyword>
<dbReference type="Proteomes" id="UP000063953">
    <property type="component" value="Chromosome"/>
</dbReference>
<dbReference type="GO" id="GO:0016702">
    <property type="term" value="F:oxidoreductase activity, acting on single donors with incorporation of molecular oxygen, incorporation of two atoms of oxygen"/>
    <property type="evidence" value="ECO:0007669"/>
    <property type="project" value="UniProtKB-ARBA"/>
</dbReference>
<keyword evidence="8" id="KW-1185">Reference proteome</keyword>
<reference evidence="7 8" key="1">
    <citation type="journal article" date="2015" name="Genome Announc.">
        <title>Genome Sequences of Oblitimonas alkaliphila gen. nov. sp. nov. (Proposed), a Novel Bacterium of the Pseudomonadaceae Family.</title>
        <authorList>
            <person name="Lauer A.C."/>
            <person name="Nicholson A.C."/>
            <person name="Humrighouse B.W."/>
            <person name="Emery B."/>
            <person name="Drobish A."/>
            <person name="Juieng P."/>
            <person name="Loparev V."/>
            <person name="McQuiston J.R."/>
        </authorList>
    </citation>
    <scope>NUCLEOTIDE SEQUENCE [LARGE SCALE GENOMIC DNA]</scope>
    <source>
        <strain evidence="7 8">E5571</strain>
    </source>
</reference>
<organism evidence="7 8">
    <name type="scientific">Thiopseudomonas alkaliphila</name>
    <dbReference type="NCBI Taxonomy" id="1697053"/>
    <lineage>
        <taxon>Bacteria</taxon>
        <taxon>Pseudomonadati</taxon>
        <taxon>Pseudomonadota</taxon>
        <taxon>Gammaproteobacteria</taxon>
        <taxon>Pseudomonadales</taxon>
        <taxon>Pseudomonadaceae</taxon>
        <taxon>Thiopseudomonas</taxon>
    </lineage>
</organism>
<evidence type="ECO:0000256" key="4">
    <source>
        <dbReference type="ARBA" id="ARBA00022833"/>
    </source>
</evidence>
<gene>
    <name evidence="7" type="ORF">AKN88_06830</name>
</gene>
<comment type="similarity">
    <text evidence="2">Belongs to the DODA-type extradiol aromatic ring-opening dioxygenase family.</text>
</comment>
<evidence type="ECO:0000256" key="1">
    <source>
        <dbReference type="ARBA" id="ARBA00001947"/>
    </source>
</evidence>
<keyword evidence="7" id="KW-0223">Dioxygenase</keyword>
<comment type="cofactor">
    <cofactor evidence="1">
        <name>Zn(2+)</name>
        <dbReference type="ChEBI" id="CHEBI:29105"/>
    </cofactor>
</comment>
<keyword evidence="3" id="KW-0479">Metal-binding</keyword>
<protein>
    <submittedName>
        <fullName evidence="7">Aromatic ring-opening dioxygenase LigA</fullName>
    </submittedName>
</protein>
<keyword evidence="4" id="KW-0862">Zinc</keyword>
<dbReference type="Pfam" id="PF02900">
    <property type="entry name" value="LigB"/>
    <property type="match status" value="1"/>
</dbReference>
<dbReference type="RefSeq" id="WP_053100843.1">
    <property type="nucleotide sequence ID" value="NZ_CP012365.1"/>
</dbReference>
<proteinExistence type="inferred from homology"/>
<dbReference type="GO" id="GO:0008270">
    <property type="term" value="F:zinc ion binding"/>
    <property type="evidence" value="ECO:0007669"/>
    <property type="project" value="InterPro"/>
</dbReference>
<evidence type="ECO:0000256" key="2">
    <source>
        <dbReference type="ARBA" id="ARBA00007581"/>
    </source>
</evidence>
<dbReference type="PANTHER" id="PTHR30096">
    <property type="entry name" value="4,5-DOPA DIOXYGENASE EXTRADIOL-LIKE PROTEIN"/>
    <property type="match status" value="1"/>
</dbReference>
<evidence type="ECO:0000256" key="3">
    <source>
        <dbReference type="ARBA" id="ARBA00022723"/>
    </source>
</evidence>
<dbReference type="PATRIC" id="fig|1698449.3.peg.1370"/>
<evidence type="ECO:0000259" key="6">
    <source>
        <dbReference type="Pfam" id="PF02900"/>
    </source>
</evidence>
<name>A0A0K1XET2_9GAMM</name>
<dbReference type="CDD" id="cd07363">
    <property type="entry name" value="45_DOPA_Dioxygenase"/>
    <property type="match status" value="1"/>
</dbReference>
<evidence type="ECO:0000313" key="7">
    <source>
        <dbReference type="EMBL" id="AKX59673.1"/>
    </source>
</evidence>
<evidence type="ECO:0000313" key="8">
    <source>
        <dbReference type="Proteomes" id="UP000063953"/>
    </source>
</evidence>
<dbReference type="EMBL" id="CP012365">
    <property type="protein sequence ID" value="AKX59673.1"/>
    <property type="molecule type" value="Genomic_DNA"/>
</dbReference>
<dbReference type="SUPFAM" id="SSF53213">
    <property type="entry name" value="LigB-like"/>
    <property type="match status" value="1"/>
</dbReference>
<feature type="domain" description="Extradiol ring-cleavage dioxygenase class III enzyme subunit B" evidence="6">
    <location>
        <begin position="18"/>
        <end position="255"/>
    </location>
</feature>
<dbReference type="AlphaFoldDB" id="A0A0K1XET2"/>
<dbReference type="PIRSF" id="PIRSF006157">
    <property type="entry name" value="Doxgns_DODA"/>
    <property type="match status" value="1"/>
</dbReference>
<dbReference type="InterPro" id="IPR014436">
    <property type="entry name" value="Extradiol_dOase_DODA"/>
</dbReference>
<dbReference type="PANTHER" id="PTHR30096:SF0">
    <property type="entry name" value="4,5-DOPA DIOXYGENASE EXTRADIOL-LIKE PROTEIN"/>
    <property type="match status" value="1"/>
</dbReference>
<dbReference type="STRING" id="1697053.AKN87_09120"/>
<dbReference type="InterPro" id="IPR004183">
    <property type="entry name" value="Xdiol_dOase_suB"/>
</dbReference>
<dbReference type="Gene3D" id="3.40.830.10">
    <property type="entry name" value="LigB-like"/>
    <property type="match status" value="1"/>
</dbReference>